<organism evidence="2 3">
    <name type="scientific">Cucumis sativus</name>
    <name type="common">Cucumber</name>
    <dbReference type="NCBI Taxonomy" id="3659"/>
    <lineage>
        <taxon>Eukaryota</taxon>
        <taxon>Viridiplantae</taxon>
        <taxon>Streptophyta</taxon>
        <taxon>Embryophyta</taxon>
        <taxon>Tracheophyta</taxon>
        <taxon>Spermatophyta</taxon>
        <taxon>Magnoliopsida</taxon>
        <taxon>eudicotyledons</taxon>
        <taxon>Gunneridae</taxon>
        <taxon>Pentapetalae</taxon>
        <taxon>rosids</taxon>
        <taxon>fabids</taxon>
        <taxon>Cucurbitales</taxon>
        <taxon>Cucurbitaceae</taxon>
        <taxon>Benincaseae</taxon>
        <taxon>Cucumis</taxon>
    </lineage>
</organism>
<reference evidence="2 3" key="1">
    <citation type="journal article" date="2009" name="Nat. Genet.">
        <title>The genome of the cucumber, Cucumis sativus L.</title>
        <authorList>
            <person name="Huang S."/>
            <person name="Li R."/>
            <person name="Zhang Z."/>
            <person name="Li L."/>
            <person name="Gu X."/>
            <person name="Fan W."/>
            <person name="Lucas W.J."/>
            <person name="Wang X."/>
            <person name="Xie B."/>
            <person name="Ni P."/>
            <person name="Ren Y."/>
            <person name="Zhu H."/>
            <person name="Li J."/>
            <person name="Lin K."/>
            <person name="Jin W."/>
            <person name="Fei Z."/>
            <person name="Li G."/>
            <person name="Staub J."/>
            <person name="Kilian A."/>
            <person name="van der Vossen E.A."/>
            <person name="Wu Y."/>
            <person name="Guo J."/>
            <person name="He J."/>
            <person name="Jia Z."/>
            <person name="Ren Y."/>
            <person name="Tian G."/>
            <person name="Lu Y."/>
            <person name="Ruan J."/>
            <person name="Qian W."/>
            <person name="Wang M."/>
            <person name="Huang Q."/>
            <person name="Li B."/>
            <person name="Xuan Z."/>
            <person name="Cao J."/>
            <person name="Asan"/>
            <person name="Wu Z."/>
            <person name="Zhang J."/>
            <person name="Cai Q."/>
            <person name="Bai Y."/>
            <person name="Zhao B."/>
            <person name="Han Y."/>
            <person name="Li Y."/>
            <person name="Li X."/>
            <person name="Wang S."/>
            <person name="Shi Q."/>
            <person name="Liu S."/>
            <person name="Cho W.K."/>
            <person name="Kim J.Y."/>
            <person name="Xu Y."/>
            <person name="Heller-Uszynska K."/>
            <person name="Miao H."/>
            <person name="Cheng Z."/>
            <person name="Zhang S."/>
            <person name="Wu J."/>
            <person name="Yang Y."/>
            <person name="Kang H."/>
            <person name="Li M."/>
            <person name="Liang H."/>
            <person name="Ren X."/>
            <person name="Shi Z."/>
            <person name="Wen M."/>
            <person name="Jian M."/>
            <person name="Yang H."/>
            <person name="Zhang G."/>
            <person name="Yang Z."/>
            <person name="Chen R."/>
            <person name="Liu S."/>
            <person name="Li J."/>
            <person name="Ma L."/>
            <person name="Liu H."/>
            <person name="Zhou Y."/>
            <person name="Zhao J."/>
            <person name="Fang X."/>
            <person name="Li G."/>
            <person name="Fang L."/>
            <person name="Li Y."/>
            <person name="Liu D."/>
            <person name="Zheng H."/>
            <person name="Zhang Y."/>
            <person name="Qin N."/>
            <person name="Li Z."/>
            <person name="Yang G."/>
            <person name="Yang S."/>
            <person name="Bolund L."/>
            <person name="Kristiansen K."/>
            <person name="Zheng H."/>
            <person name="Li S."/>
            <person name="Zhang X."/>
            <person name="Yang H."/>
            <person name="Wang J."/>
            <person name="Sun R."/>
            <person name="Zhang B."/>
            <person name="Jiang S."/>
            <person name="Wang J."/>
            <person name="Du Y."/>
            <person name="Li S."/>
        </authorList>
    </citation>
    <scope>NUCLEOTIDE SEQUENCE [LARGE SCALE GENOMIC DNA]</scope>
    <source>
        <strain evidence="3">cv. 9930</strain>
    </source>
</reference>
<feature type="chain" id="PRO_5001965580" evidence="1">
    <location>
        <begin position="35"/>
        <end position="127"/>
    </location>
</feature>
<sequence length="127" mass="13816">MGRLPSNSMAATLTMPSMAFLITILLLNPIISNAGMNDTESKWCDSTGLENCLVGDLNSHSEFLMLTESSGMLVDQFLTFQTPKANDANKESVPDCSRPPRYDSCLGSKRSIPNPEPCSTLNRVNPC</sequence>
<evidence type="ECO:0000313" key="2">
    <source>
        <dbReference type="EMBL" id="KGN53798.1"/>
    </source>
</evidence>
<reference evidence="2 3" key="2">
    <citation type="journal article" date="2009" name="PLoS ONE">
        <title>An integrated genetic and cytogenetic map of the cucumber genome.</title>
        <authorList>
            <person name="Ren Y."/>
            <person name="Zhang Z."/>
            <person name="Liu J."/>
            <person name="Staub J.E."/>
            <person name="Han Y."/>
            <person name="Cheng Z."/>
            <person name="Li X."/>
            <person name="Lu J."/>
            <person name="Miao H."/>
            <person name="Kang H."/>
            <person name="Xie B."/>
            <person name="Gu X."/>
            <person name="Wang X."/>
            <person name="Du Y."/>
            <person name="Jin W."/>
            <person name="Huang S."/>
        </authorList>
    </citation>
    <scope>NUCLEOTIDE SEQUENCE [LARGE SCALE GENOMIC DNA]</scope>
    <source>
        <strain evidence="3">cv. 9930</strain>
    </source>
</reference>
<dbReference type="AlphaFoldDB" id="A0A0A0KW62"/>
<reference evidence="2 3" key="4">
    <citation type="journal article" date="2011" name="BMC Genomics">
        <title>RNA-Seq improves annotation of protein-coding genes in the cucumber genome.</title>
        <authorList>
            <person name="Li Z."/>
            <person name="Zhang Z."/>
            <person name="Yan P."/>
            <person name="Huang S."/>
            <person name="Fei Z."/>
            <person name="Lin K."/>
        </authorList>
    </citation>
    <scope>NUCLEOTIDE SEQUENCE [LARGE SCALE GENOMIC DNA]</scope>
    <source>
        <strain evidence="3">cv. 9930</strain>
    </source>
</reference>
<keyword evidence="3" id="KW-1185">Reference proteome</keyword>
<keyword evidence="1" id="KW-0732">Signal</keyword>
<feature type="signal peptide" evidence="1">
    <location>
        <begin position="1"/>
        <end position="34"/>
    </location>
</feature>
<dbReference type="Gramene" id="KGN53798">
    <property type="protein sequence ID" value="KGN53798"/>
    <property type="gene ID" value="Csa_4G130630"/>
</dbReference>
<dbReference type="EMBL" id="CM002925">
    <property type="protein sequence ID" value="KGN53798.1"/>
    <property type="molecule type" value="Genomic_DNA"/>
</dbReference>
<protein>
    <submittedName>
        <fullName evidence="2">Uncharacterized protein</fullName>
    </submittedName>
</protein>
<name>A0A0A0KW62_CUCSA</name>
<proteinExistence type="predicted"/>
<dbReference type="Proteomes" id="UP000029981">
    <property type="component" value="Chromosome 4"/>
</dbReference>
<evidence type="ECO:0000313" key="3">
    <source>
        <dbReference type="Proteomes" id="UP000029981"/>
    </source>
</evidence>
<reference evidence="2 3" key="3">
    <citation type="journal article" date="2010" name="BMC Genomics">
        <title>Transcriptome sequencing and comparative analysis of cucumber flowers with different sex types.</title>
        <authorList>
            <person name="Guo S."/>
            <person name="Zheng Y."/>
            <person name="Joung J.G."/>
            <person name="Liu S."/>
            <person name="Zhang Z."/>
            <person name="Crasta O.R."/>
            <person name="Sobral B.W."/>
            <person name="Xu Y."/>
            <person name="Huang S."/>
            <person name="Fei Z."/>
        </authorList>
    </citation>
    <scope>NUCLEOTIDE SEQUENCE [LARGE SCALE GENOMIC DNA]</scope>
    <source>
        <strain evidence="3">cv. 9930</strain>
    </source>
</reference>
<accession>A0A0A0KW62</accession>
<evidence type="ECO:0000256" key="1">
    <source>
        <dbReference type="SAM" id="SignalP"/>
    </source>
</evidence>
<gene>
    <name evidence="2" type="ORF">Csa_4G130630</name>
</gene>